<sequence>MDTDNVNPSSSVERTLIEVEAVLEFAKVERKEIKAVTQIVHFSPDLDNDSVCLLELDSAVLDALNQGDKVVIRGDKEDGAVLCTKNKSYDIKGAEISNAMLIMPNLQFGDSLPEDGPAQLQFRQVTSTLHSYYELRQCKPKLKKLKTILEENPYNGWENEEDPDHLGNKYTMNDILNLVQASEIEIGLALEKLHAVEIDGFWRILDFEFLTQVLNHIIQMCEENDWLNTGIPMEECLNILQELFPRKVLEHIIKMYADKVGSSSNCEEEEDEPLTIDIDYYRLNEDKICRFFAELNLKEAGKFNLKDFLSVWQKCVPEGMKTGLYQIEGMALVDQNSTPETIMYFNVADLPEEVEGRFNFLFRTREKWSLEDITPFISDLATETTDVKALLTKYARASTHNGIKVYNSRKSVT</sequence>
<name>A0AAE0SNQ1_9BIVA</name>
<dbReference type="Pfam" id="PF09724">
    <property type="entry name" value="Dcc1"/>
    <property type="match status" value="1"/>
</dbReference>
<dbReference type="GO" id="GO:0006260">
    <property type="term" value="P:DNA replication"/>
    <property type="evidence" value="ECO:0007669"/>
    <property type="project" value="UniProtKB-KW"/>
</dbReference>
<gene>
    <name evidence="4" type="ORF">CHS0354_010877</name>
</gene>
<dbReference type="InterPro" id="IPR019128">
    <property type="entry name" value="Dcc1"/>
</dbReference>
<dbReference type="GO" id="GO:0000775">
    <property type="term" value="C:chromosome, centromeric region"/>
    <property type="evidence" value="ECO:0007669"/>
    <property type="project" value="TreeGrafter"/>
</dbReference>
<evidence type="ECO:0000313" key="4">
    <source>
        <dbReference type="EMBL" id="KAK3595269.1"/>
    </source>
</evidence>
<comment type="caution">
    <text evidence="4">The sequence shown here is derived from an EMBL/GenBank/DDBJ whole genome shotgun (WGS) entry which is preliminary data.</text>
</comment>
<dbReference type="AlphaFoldDB" id="A0AAE0SNQ1"/>
<reference evidence="4" key="3">
    <citation type="submission" date="2023-05" db="EMBL/GenBank/DDBJ databases">
        <authorList>
            <person name="Smith C.H."/>
        </authorList>
    </citation>
    <scope>NUCLEOTIDE SEQUENCE</scope>
    <source>
        <strain evidence="4">CHS0354</strain>
        <tissue evidence="4">Mantle</tissue>
    </source>
</reference>
<comment type="similarity">
    <text evidence="1">Belongs to the DCC1 family.</text>
</comment>
<dbReference type="GO" id="GO:0034088">
    <property type="term" value="P:maintenance of mitotic sister chromatid cohesion"/>
    <property type="evidence" value="ECO:0007669"/>
    <property type="project" value="TreeGrafter"/>
</dbReference>
<keyword evidence="3" id="KW-0235">DNA replication</keyword>
<reference evidence="4" key="1">
    <citation type="journal article" date="2021" name="Genome Biol. Evol.">
        <title>A High-Quality Reference Genome for a Parasitic Bivalve with Doubly Uniparental Inheritance (Bivalvia: Unionida).</title>
        <authorList>
            <person name="Smith C.H."/>
        </authorList>
    </citation>
    <scope>NUCLEOTIDE SEQUENCE</scope>
    <source>
        <strain evidence="4">CHS0354</strain>
    </source>
</reference>
<evidence type="ECO:0000313" key="5">
    <source>
        <dbReference type="Proteomes" id="UP001195483"/>
    </source>
</evidence>
<dbReference type="EMBL" id="JAEAOA010000678">
    <property type="protein sequence ID" value="KAK3595269.1"/>
    <property type="molecule type" value="Genomic_DNA"/>
</dbReference>
<proteinExistence type="inferred from homology"/>
<dbReference type="GO" id="GO:0031390">
    <property type="term" value="C:Ctf18 RFC-like complex"/>
    <property type="evidence" value="ECO:0007669"/>
    <property type="project" value="InterPro"/>
</dbReference>
<accession>A0AAE0SNQ1</accession>
<evidence type="ECO:0000256" key="3">
    <source>
        <dbReference type="ARBA" id="ARBA00022705"/>
    </source>
</evidence>
<reference evidence="4" key="2">
    <citation type="journal article" date="2021" name="Genome Biol. Evol.">
        <title>Developing a high-quality reference genome for a parasitic bivalve with doubly uniparental inheritance (Bivalvia: Unionida).</title>
        <authorList>
            <person name="Smith C.H."/>
        </authorList>
    </citation>
    <scope>NUCLEOTIDE SEQUENCE</scope>
    <source>
        <strain evidence="4">CHS0354</strain>
        <tissue evidence="4">Mantle</tissue>
    </source>
</reference>
<keyword evidence="5" id="KW-1185">Reference proteome</keyword>
<evidence type="ECO:0000256" key="1">
    <source>
        <dbReference type="ARBA" id="ARBA00007017"/>
    </source>
</evidence>
<organism evidence="4 5">
    <name type="scientific">Potamilus streckersoni</name>
    <dbReference type="NCBI Taxonomy" id="2493646"/>
    <lineage>
        <taxon>Eukaryota</taxon>
        <taxon>Metazoa</taxon>
        <taxon>Spiralia</taxon>
        <taxon>Lophotrochozoa</taxon>
        <taxon>Mollusca</taxon>
        <taxon>Bivalvia</taxon>
        <taxon>Autobranchia</taxon>
        <taxon>Heteroconchia</taxon>
        <taxon>Palaeoheterodonta</taxon>
        <taxon>Unionida</taxon>
        <taxon>Unionoidea</taxon>
        <taxon>Unionidae</taxon>
        <taxon>Ambleminae</taxon>
        <taxon>Lampsilini</taxon>
        <taxon>Potamilus</taxon>
    </lineage>
</organism>
<dbReference type="PANTHER" id="PTHR13395:SF6">
    <property type="entry name" value="SISTER CHROMATID COHESION PROTEIN DCC1"/>
    <property type="match status" value="1"/>
</dbReference>
<protein>
    <recommendedName>
        <fullName evidence="2">Sister chromatid cohesion protein DCC1</fullName>
    </recommendedName>
</protein>
<evidence type="ECO:0000256" key="2">
    <source>
        <dbReference type="ARBA" id="ARBA00017682"/>
    </source>
</evidence>
<dbReference type="GO" id="GO:0000785">
    <property type="term" value="C:chromatin"/>
    <property type="evidence" value="ECO:0007669"/>
    <property type="project" value="TreeGrafter"/>
</dbReference>
<dbReference type="PANTHER" id="PTHR13395">
    <property type="entry name" value="SISTER CHROMATID COHESION PROTEIN DCC1-RELATED"/>
    <property type="match status" value="1"/>
</dbReference>
<dbReference type="Proteomes" id="UP001195483">
    <property type="component" value="Unassembled WGS sequence"/>
</dbReference>